<comment type="caution">
    <text evidence="2">The sequence shown here is derived from an EMBL/GenBank/DDBJ whole genome shotgun (WGS) entry which is preliminary data.</text>
</comment>
<gene>
    <name evidence="2" type="ORF">EGT50_00215</name>
</gene>
<protein>
    <recommendedName>
        <fullName evidence="4">SdpI/YhfL protein family protein</fullName>
    </recommendedName>
</protein>
<reference evidence="2 3" key="1">
    <citation type="submission" date="2018-11" db="EMBL/GenBank/DDBJ databases">
        <title>Rhodococcus spongicola sp. nov. and Rhodococcus xishaensis sp. nov. from marine sponges.</title>
        <authorList>
            <person name="Li L."/>
            <person name="Lin H.W."/>
        </authorList>
    </citation>
    <scope>NUCLEOTIDE SEQUENCE [LARGE SCALE GENOMIC DNA]</scope>
    <source>
        <strain evidence="2 3">LHW51113</strain>
    </source>
</reference>
<keyword evidence="1" id="KW-1133">Transmembrane helix</keyword>
<evidence type="ECO:0000256" key="1">
    <source>
        <dbReference type="SAM" id="Phobius"/>
    </source>
</evidence>
<organism evidence="2 3">
    <name type="scientific">Rhodococcus xishaensis</name>
    <dbReference type="NCBI Taxonomy" id="2487364"/>
    <lineage>
        <taxon>Bacteria</taxon>
        <taxon>Bacillati</taxon>
        <taxon>Actinomycetota</taxon>
        <taxon>Actinomycetes</taxon>
        <taxon>Mycobacteriales</taxon>
        <taxon>Nocardiaceae</taxon>
        <taxon>Rhodococcus</taxon>
    </lineage>
</organism>
<evidence type="ECO:0000313" key="2">
    <source>
        <dbReference type="EMBL" id="RVW05109.1"/>
    </source>
</evidence>
<dbReference type="EMBL" id="RKLO01000001">
    <property type="protein sequence ID" value="RVW05109.1"/>
    <property type="molecule type" value="Genomic_DNA"/>
</dbReference>
<evidence type="ECO:0000313" key="3">
    <source>
        <dbReference type="Proteomes" id="UP000283479"/>
    </source>
</evidence>
<keyword evidence="1" id="KW-0472">Membrane</keyword>
<evidence type="ECO:0008006" key="4">
    <source>
        <dbReference type="Google" id="ProtNLM"/>
    </source>
</evidence>
<name>A0A3S3ACY0_9NOCA</name>
<dbReference type="Proteomes" id="UP000283479">
    <property type="component" value="Unassembled WGS sequence"/>
</dbReference>
<feature type="transmembrane region" description="Helical" evidence="1">
    <location>
        <begin position="56"/>
        <end position="79"/>
    </location>
</feature>
<feature type="transmembrane region" description="Helical" evidence="1">
    <location>
        <begin position="91"/>
        <end position="109"/>
    </location>
</feature>
<dbReference type="AlphaFoldDB" id="A0A3S3ACY0"/>
<keyword evidence="1" id="KW-0812">Transmembrane</keyword>
<dbReference type="OrthoDB" id="4217346at2"/>
<sequence>MADLVVALLFLIAAMASGLAAYIGFRGWVTDPDKGYEVPDRVRESPELSRTANELVARWCTVSSVLALIPAVALVPSILSDMEIELPLWKLAVTAVYGLVVGTMGRYPFDRISRL</sequence>
<keyword evidence="3" id="KW-1185">Reference proteome</keyword>
<proteinExistence type="predicted"/>
<accession>A0A3S3ACY0</accession>
<dbReference type="RefSeq" id="WP_127950621.1">
    <property type="nucleotide sequence ID" value="NZ_RKLO01000001.1"/>
</dbReference>